<evidence type="ECO:0000256" key="3">
    <source>
        <dbReference type="ARBA" id="ARBA00008655"/>
    </source>
</evidence>
<comment type="similarity">
    <text evidence="3">Belongs to the 1-acyl-sn-glycerol-3-phosphate acyltransferase family.</text>
</comment>
<feature type="transmembrane region" description="Helical" evidence="13">
    <location>
        <begin position="168"/>
        <end position="187"/>
    </location>
</feature>
<dbReference type="SMART" id="SM00563">
    <property type="entry name" value="PlsC"/>
    <property type="match status" value="1"/>
</dbReference>
<dbReference type="CDD" id="cd07991">
    <property type="entry name" value="LPLAT_LPCAT1-like"/>
    <property type="match status" value="1"/>
</dbReference>
<dbReference type="GO" id="GO:0008654">
    <property type="term" value="P:phospholipid biosynthetic process"/>
    <property type="evidence" value="ECO:0007669"/>
    <property type="project" value="UniProtKB-KW"/>
</dbReference>
<evidence type="ECO:0000256" key="2">
    <source>
        <dbReference type="ARBA" id="ARBA00005189"/>
    </source>
</evidence>
<dbReference type="GeneID" id="16997295"/>
<feature type="transmembrane region" description="Helical" evidence="13">
    <location>
        <begin position="138"/>
        <end position="156"/>
    </location>
</feature>
<feature type="domain" description="Phospholipid/glycerol acyltransferase" evidence="14">
    <location>
        <begin position="205"/>
        <end position="317"/>
    </location>
</feature>
<dbReference type="HOGENOM" id="CLU_638369_0_0_1"/>
<keyword evidence="11" id="KW-1208">Phospholipid metabolism</keyword>
<evidence type="ECO:0000256" key="13">
    <source>
        <dbReference type="SAM" id="Phobius"/>
    </source>
</evidence>
<evidence type="ECO:0000256" key="1">
    <source>
        <dbReference type="ARBA" id="ARBA00004370"/>
    </source>
</evidence>
<evidence type="ECO:0000259" key="14">
    <source>
        <dbReference type="SMART" id="SM00563"/>
    </source>
</evidence>
<keyword evidence="10" id="KW-0594">Phospholipid biosynthesis</keyword>
<dbReference type="InterPro" id="IPR045252">
    <property type="entry name" value="LPCAT1-like"/>
</dbReference>
<evidence type="ECO:0000256" key="7">
    <source>
        <dbReference type="ARBA" id="ARBA00022989"/>
    </source>
</evidence>
<comment type="pathway">
    <text evidence="2">Lipid metabolism.</text>
</comment>
<proteinExistence type="inferred from homology"/>
<evidence type="ECO:0000256" key="6">
    <source>
        <dbReference type="ARBA" id="ARBA00022692"/>
    </source>
</evidence>
<protein>
    <submittedName>
        <fullName evidence="15">Similar to 1-acyl-sn-glycerol-3-phosphate acyltransferase</fullName>
    </submittedName>
</protein>
<dbReference type="RefSeq" id="XP_005538697.1">
    <property type="nucleotide sequence ID" value="XM_005538640.1"/>
</dbReference>
<feature type="transmembrane region" description="Helical" evidence="13">
    <location>
        <begin position="207"/>
        <end position="229"/>
    </location>
</feature>
<dbReference type="Proteomes" id="UP000007014">
    <property type="component" value="Chromosome 19"/>
</dbReference>
<evidence type="ECO:0000256" key="5">
    <source>
        <dbReference type="ARBA" id="ARBA00022679"/>
    </source>
</evidence>
<evidence type="ECO:0000313" key="16">
    <source>
        <dbReference type="Proteomes" id="UP000007014"/>
    </source>
</evidence>
<dbReference type="GO" id="GO:0016020">
    <property type="term" value="C:membrane"/>
    <property type="evidence" value="ECO:0007669"/>
    <property type="project" value="UniProtKB-SubCell"/>
</dbReference>
<evidence type="ECO:0000256" key="8">
    <source>
        <dbReference type="ARBA" id="ARBA00023098"/>
    </source>
</evidence>
<evidence type="ECO:0000313" key="15">
    <source>
        <dbReference type="EMBL" id="BAM82661.1"/>
    </source>
</evidence>
<dbReference type="SUPFAM" id="SSF69593">
    <property type="entry name" value="Glycerol-3-phosphate (1)-acyltransferase"/>
    <property type="match status" value="1"/>
</dbReference>
<keyword evidence="9 13" id="KW-0472">Membrane</keyword>
<keyword evidence="16" id="KW-1185">Reference proteome</keyword>
<reference evidence="15 16" key="2">
    <citation type="journal article" date="2007" name="BMC Biol.">
        <title>A 100%-complete sequence reveals unusually simple genomic features in the hot-spring red alga Cyanidioschyzon merolae.</title>
        <authorList>
            <person name="Nozaki H."/>
            <person name="Takano H."/>
            <person name="Misumi O."/>
            <person name="Terasawa K."/>
            <person name="Matsuzaki M."/>
            <person name="Maruyama S."/>
            <person name="Nishida K."/>
            <person name="Yagisawa F."/>
            <person name="Yoshida Y."/>
            <person name="Fujiwara T."/>
            <person name="Takio S."/>
            <person name="Tamura K."/>
            <person name="Chung S.J."/>
            <person name="Nakamura S."/>
            <person name="Kuroiwa H."/>
            <person name="Tanaka K."/>
            <person name="Sato N."/>
            <person name="Kuroiwa T."/>
        </authorList>
    </citation>
    <scope>NUCLEOTIDE SEQUENCE [LARGE SCALE GENOMIC DNA]</scope>
    <source>
        <strain evidence="15 16">10D</strain>
    </source>
</reference>
<reference evidence="15 16" key="1">
    <citation type="journal article" date="2004" name="Nature">
        <title>Genome sequence of the ultrasmall unicellular red alga Cyanidioschyzon merolae 10D.</title>
        <authorList>
            <person name="Matsuzaki M."/>
            <person name="Misumi O."/>
            <person name="Shin-i T."/>
            <person name="Maruyama S."/>
            <person name="Takahara M."/>
            <person name="Miyagishima S."/>
            <person name="Mori T."/>
            <person name="Nishida K."/>
            <person name="Yagisawa F."/>
            <person name="Nishida K."/>
            <person name="Yoshida Y."/>
            <person name="Nishimura Y."/>
            <person name="Nakao S."/>
            <person name="Kobayashi T."/>
            <person name="Momoyama Y."/>
            <person name="Higashiyama T."/>
            <person name="Minoda A."/>
            <person name="Sano M."/>
            <person name="Nomoto H."/>
            <person name="Oishi K."/>
            <person name="Hayashi H."/>
            <person name="Ohta F."/>
            <person name="Nishizaka S."/>
            <person name="Haga S."/>
            <person name="Miura S."/>
            <person name="Morishita T."/>
            <person name="Kabeya Y."/>
            <person name="Terasawa K."/>
            <person name="Suzuki Y."/>
            <person name="Ishii Y."/>
            <person name="Asakawa S."/>
            <person name="Takano H."/>
            <person name="Ohta N."/>
            <person name="Kuroiwa H."/>
            <person name="Tanaka K."/>
            <person name="Shimizu N."/>
            <person name="Sugano S."/>
            <person name="Sato N."/>
            <person name="Nozaki H."/>
            <person name="Ogasawara N."/>
            <person name="Kohara Y."/>
            <person name="Kuroiwa T."/>
        </authorList>
    </citation>
    <scope>NUCLEOTIDE SEQUENCE [LARGE SCALE GENOMIC DNA]</scope>
    <source>
        <strain evidence="15 16">10D</strain>
    </source>
</reference>
<sequence length="430" mass="48119">METAPLLEQRYQAQTGMHQLARTAHRGRYTRIQPQTEAICAETRATDHRSTDAMENAGALSDETLPRRSAAGAALNGTTKGVDGCGFGGGDSDSCRKLVRNPFVRRDRTFRVGTLVRLVFGLIVLLPIRLLLSVGCLVFAWILVFLVTLGVSRASLAAHPLPRWRRRIVFGVLRFFSRFLLLVYGFWRVREFGDLGSRQNLSSGTLIVSNHVSFFDILYFIYAFAPAFVAKKEVLRLPFVGTIAAAMQSIFVDRERSRTGGTAELIRMRLTSADANAYPPLVLFPEGTTSNGDALLRFHSGAFLSGVPVRPLALRYGFWDFDPAFVGLTPWRLACILAQPWMSLTVHHLPLYEPSPTEMERPRLYAENIRALIARALQVECVDMGYRDRVQRNLSRIGLHMVEVIPVERATERRDPEVAAEDDALRSALV</sequence>
<gene>
    <name evidence="15" type="ORF">CYME_CMS008C</name>
</gene>
<evidence type="ECO:0000256" key="10">
    <source>
        <dbReference type="ARBA" id="ARBA00023209"/>
    </source>
</evidence>
<feature type="transmembrane region" description="Helical" evidence="13">
    <location>
        <begin position="115"/>
        <end position="132"/>
    </location>
</feature>
<comment type="subcellular location">
    <subcellularLocation>
        <location evidence="1">Membrane</location>
    </subcellularLocation>
</comment>
<keyword evidence="8" id="KW-0443">Lipid metabolism</keyword>
<dbReference type="PANTHER" id="PTHR23063">
    <property type="entry name" value="PHOSPHOLIPID ACYLTRANSFERASE"/>
    <property type="match status" value="1"/>
</dbReference>
<evidence type="ECO:0000256" key="9">
    <source>
        <dbReference type="ARBA" id="ARBA00023136"/>
    </source>
</evidence>
<evidence type="ECO:0000256" key="4">
    <source>
        <dbReference type="ARBA" id="ARBA00022516"/>
    </source>
</evidence>
<dbReference type="GO" id="GO:0008374">
    <property type="term" value="F:O-acyltransferase activity"/>
    <property type="evidence" value="ECO:0007669"/>
    <property type="project" value="InterPro"/>
</dbReference>
<organism evidence="15 16">
    <name type="scientific">Cyanidioschyzon merolae (strain NIES-3377 / 10D)</name>
    <name type="common">Unicellular red alga</name>
    <dbReference type="NCBI Taxonomy" id="280699"/>
    <lineage>
        <taxon>Eukaryota</taxon>
        <taxon>Rhodophyta</taxon>
        <taxon>Bangiophyceae</taxon>
        <taxon>Cyanidiales</taxon>
        <taxon>Cyanidiaceae</taxon>
        <taxon>Cyanidioschyzon</taxon>
    </lineage>
</organism>
<dbReference type="AlphaFoldDB" id="M1UWM2"/>
<accession>M1UWM2</accession>
<keyword evidence="6 13" id="KW-0812">Transmembrane</keyword>
<dbReference type="eggNOG" id="KOG4666">
    <property type="taxonomic scope" value="Eukaryota"/>
</dbReference>
<name>M1UWM2_CYAM1</name>
<keyword evidence="5" id="KW-0808">Transferase</keyword>
<evidence type="ECO:0000256" key="12">
    <source>
        <dbReference type="ARBA" id="ARBA00023315"/>
    </source>
</evidence>
<evidence type="ECO:0000256" key="11">
    <source>
        <dbReference type="ARBA" id="ARBA00023264"/>
    </source>
</evidence>
<dbReference type="OMA" id="WFRFLWD"/>
<dbReference type="PANTHER" id="PTHR23063:SF52">
    <property type="entry name" value="LYSOPHOSPHATIDYLCHOLINE ACYLTRANSFERASE"/>
    <property type="match status" value="1"/>
</dbReference>
<dbReference type="EMBL" id="AP006501">
    <property type="protein sequence ID" value="BAM82661.1"/>
    <property type="molecule type" value="Genomic_DNA"/>
</dbReference>
<dbReference type="Gramene" id="CMS008CT">
    <property type="protein sequence ID" value="CMS008CT"/>
    <property type="gene ID" value="CMS008C"/>
</dbReference>
<dbReference type="OrthoDB" id="2657at2759"/>
<dbReference type="InterPro" id="IPR002123">
    <property type="entry name" value="Plipid/glycerol_acylTrfase"/>
</dbReference>
<dbReference type="KEGG" id="cme:CYME_CMS008C"/>
<keyword evidence="4" id="KW-0444">Lipid biosynthesis</keyword>
<dbReference type="Pfam" id="PF01553">
    <property type="entry name" value="Acyltransferase"/>
    <property type="match status" value="1"/>
</dbReference>
<keyword evidence="7 13" id="KW-1133">Transmembrane helix</keyword>
<keyword evidence="12 15" id="KW-0012">Acyltransferase</keyword>
<dbReference type="STRING" id="280699.M1UWM2"/>